<dbReference type="InterPro" id="IPR018719">
    <property type="entry name" value="DUF2243_membrane"/>
</dbReference>
<dbReference type="RefSeq" id="WP_172192312.1">
    <property type="nucleotide sequence ID" value="NZ_CAWPPK010000070.1"/>
</dbReference>
<feature type="transmembrane region" description="Helical" evidence="1">
    <location>
        <begin position="18"/>
        <end position="42"/>
    </location>
</feature>
<protein>
    <recommendedName>
        <fullName evidence="4">DUF2243 domain-containing protein</fullName>
    </recommendedName>
</protein>
<feature type="transmembrane region" description="Helical" evidence="1">
    <location>
        <begin position="136"/>
        <end position="157"/>
    </location>
</feature>
<dbReference type="Proteomes" id="UP000702425">
    <property type="component" value="Unassembled WGS sequence"/>
</dbReference>
<feature type="transmembrane region" description="Helical" evidence="1">
    <location>
        <begin position="69"/>
        <end position="89"/>
    </location>
</feature>
<dbReference type="Pfam" id="PF10002">
    <property type="entry name" value="DUF2243"/>
    <property type="match status" value="1"/>
</dbReference>
<sequence>MDDRTNSPATAVNNRRPLIIAGILLGIGQSGFFDGIVLHQLLQWHHMFSSVKTDATVAGLELNTLGDGLFHAADWLVTVAGIFCLWRAVKRKDVPLSTQTFLGSILIGAGLFDFVEGIVDHQILGIHHVKPGINELAWDLGFLALGLILALLGWMLVQREVPADTQV</sequence>
<reference evidence="2 3" key="1">
    <citation type="journal article" date="2020" name="Sci. Rep.">
        <title>A novel cyanobacterial geosmin producer, revising GeoA distribution and dispersion patterns in Bacteria.</title>
        <authorList>
            <person name="Churro C."/>
            <person name="Semedo-Aguiar A.P."/>
            <person name="Silva A.D."/>
            <person name="Pereira-Leal J.B."/>
            <person name="Leite R.B."/>
        </authorList>
    </citation>
    <scope>NUCLEOTIDE SEQUENCE [LARGE SCALE GENOMIC DNA]</scope>
    <source>
        <strain evidence="2 3">IPMA8</strain>
    </source>
</reference>
<feature type="transmembrane region" description="Helical" evidence="1">
    <location>
        <begin position="101"/>
        <end position="124"/>
    </location>
</feature>
<accession>A0ABX2D7P4</accession>
<keyword evidence="1" id="KW-1133">Transmembrane helix</keyword>
<evidence type="ECO:0000313" key="2">
    <source>
        <dbReference type="EMBL" id="NQE37920.1"/>
    </source>
</evidence>
<keyword evidence="1" id="KW-0812">Transmembrane</keyword>
<name>A0ABX2D7P4_9CYAN</name>
<keyword evidence="1" id="KW-0472">Membrane</keyword>
<evidence type="ECO:0000256" key="1">
    <source>
        <dbReference type="SAM" id="Phobius"/>
    </source>
</evidence>
<gene>
    <name evidence="2" type="ORF">E5S67_05701</name>
</gene>
<keyword evidence="3" id="KW-1185">Reference proteome</keyword>
<comment type="caution">
    <text evidence="2">The sequence shown here is derived from an EMBL/GenBank/DDBJ whole genome shotgun (WGS) entry which is preliminary data.</text>
</comment>
<proteinExistence type="predicted"/>
<evidence type="ECO:0000313" key="3">
    <source>
        <dbReference type="Proteomes" id="UP000702425"/>
    </source>
</evidence>
<dbReference type="EMBL" id="SRRZ01000161">
    <property type="protein sequence ID" value="NQE37920.1"/>
    <property type="molecule type" value="Genomic_DNA"/>
</dbReference>
<evidence type="ECO:0008006" key="4">
    <source>
        <dbReference type="Google" id="ProtNLM"/>
    </source>
</evidence>
<organism evidence="2 3">
    <name type="scientific">Microcoleus asticus IPMA8</name>
    <dbReference type="NCBI Taxonomy" id="2563858"/>
    <lineage>
        <taxon>Bacteria</taxon>
        <taxon>Bacillati</taxon>
        <taxon>Cyanobacteriota</taxon>
        <taxon>Cyanophyceae</taxon>
        <taxon>Oscillatoriophycideae</taxon>
        <taxon>Oscillatoriales</taxon>
        <taxon>Microcoleaceae</taxon>
        <taxon>Microcoleus</taxon>
        <taxon>Microcoleus asticus</taxon>
    </lineage>
</organism>